<keyword evidence="5" id="KW-0963">Cytoplasm</keyword>
<comment type="subcellular location">
    <subcellularLocation>
        <location evidence="5">Cytoplasm</location>
    </subcellularLocation>
</comment>
<comment type="pathway">
    <text evidence="2 5">Protein modification; protein ubiquitination.</text>
</comment>
<evidence type="ECO:0000259" key="6">
    <source>
        <dbReference type="Pfam" id="PF18102"/>
    </source>
</evidence>
<dbReference type="InterPro" id="IPR039399">
    <property type="entry name" value="Deltex_C_sf"/>
</dbReference>
<dbReference type="Gene3D" id="3.30.390.130">
    <property type="match status" value="1"/>
</dbReference>
<feature type="non-terminal residue" evidence="7">
    <location>
        <position position="1"/>
    </location>
</feature>
<dbReference type="GO" id="GO:0061630">
    <property type="term" value="F:ubiquitin protein ligase activity"/>
    <property type="evidence" value="ECO:0007669"/>
    <property type="project" value="UniProtKB-UniRule"/>
</dbReference>
<comment type="catalytic activity">
    <reaction evidence="1 5">
        <text>S-ubiquitinyl-[E2 ubiquitin-conjugating enzyme]-L-cysteine + [acceptor protein]-L-lysine = [E2 ubiquitin-conjugating enzyme]-L-cysteine + N(6)-ubiquitinyl-[acceptor protein]-L-lysine.</text>
        <dbReference type="EC" id="2.3.2.27"/>
    </reaction>
</comment>
<dbReference type="InterPro" id="IPR039398">
    <property type="entry name" value="Deltex_fam"/>
</dbReference>
<organism evidence="7">
    <name type="scientific">Arion vulgaris</name>
    <dbReference type="NCBI Taxonomy" id="1028688"/>
    <lineage>
        <taxon>Eukaryota</taxon>
        <taxon>Metazoa</taxon>
        <taxon>Spiralia</taxon>
        <taxon>Lophotrochozoa</taxon>
        <taxon>Mollusca</taxon>
        <taxon>Gastropoda</taxon>
        <taxon>Heterobranchia</taxon>
        <taxon>Euthyneura</taxon>
        <taxon>Panpulmonata</taxon>
        <taxon>Eupulmonata</taxon>
        <taxon>Stylommatophora</taxon>
        <taxon>Helicina</taxon>
        <taxon>Arionoidea</taxon>
        <taxon>Arionidae</taxon>
        <taxon>Arion</taxon>
    </lineage>
</organism>
<dbReference type="Pfam" id="PF18102">
    <property type="entry name" value="DTC"/>
    <property type="match status" value="1"/>
</dbReference>
<sequence>ITWNDIHHKTSLRGGLYTYPDPDYLNRVVRELDSKGVRLDYTMSSYESVQIDNFRESILKFKSFLE</sequence>
<proteinExistence type="inferred from homology"/>
<evidence type="ECO:0000256" key="4">
    <source>
        <dbReference type="ARBA" id="ARBA00022723"/>
    </source>
</evidence>
<keyword evidence="4 5" id="KW-0479">Metal-binding</keyword>
<comment type="similarity">
    <text evidence="5">Belongs to the Deltex family.</text>
</comment>
<evidence type="ECO:0000256" key="1">
    <source>
        <dbReference type="ARBA" id="ARBA00000900"/>
    </source>
</evidence>
<dbReference type="GO" id="GO:0005737">
    <property type="term" value="C:cytoplasm"/>
    <property type="evidence" value="ECO:0007669"/>
    <property type="project" value="UniProtKB-SubCell"/>
</dbReference>
<gene>
    <name evidence="7" type="primary">ORF188370</name>
</gene>
<dbReference type="GO" id="GO:0007219">
    <property type="term" value="P:Notch signaling pathway"/>
    <property type="evidence" value="ECO:0007669"/>
    <property type="project" value="InterPro"/>
</dbReference>
<keyword evidence="3 5" id="KW-0808">Transferase</keyword>
<keyword evidence="5" id="KW-0862">Zinc</keyword>
<accession>A0A0B7BJK0</accession>
<dbReference type="EC" id="2.3.2.27" evidence="5"/>
<reference evidence="7" key="1">
    <citation type="submission" date="2014-12" db="EMBL/GenBank/DDBJ databases">
        <title>Insight into the proteome of Arion vulgaris.</title>
        <authorList>
            <person name="Aradska J."/>
            <person name="Bulat T."/>
            <person name="Smidak R."/>
            <person name="Sarate P."/>
            <person name="Gangsoo J."/>
            <person name="Sialana F."/>
            <person name="Bilban M."/>
            <person name="Lubec G."/>
        </authorList>
    </citation>
    <scope>NUCLEOTIDE SEQUENCE</scope>
    <source>
        <tissue evidence="7">Skin</tissue>
    </source>
</reference>
<evidence type="ECO:0000313" key="7">
    <source>
        <dbReference type="EMBL" id="CEK92461.1"/>
    </source>
</evidence>
<dbReference type="PANTHER" id="PTHR12622">
    <property type="entry name" value="DELTEX-RELATED"/>
    <property type="match status" value="1"/>
</dbReference>
<name>A0A0B7BJK0_9EUPU</name>
<evidence type="ECO:0000256" key="3">
    <source>
        <dbReference type="ARBA" id="ARBA00022679"/>
    </source>
</evidence>
<dbReference type="InterPro" id="IPR039396">
    <property type="entry name" value="Deltex_C"/>
</dbReference>
<protein>
    <recommendedName>
        <fullName evidence="5">E3 ubiquitin-protein ligase</fullName>
        <ecNumber evidence="5">2.3.2.27</ecNumber>
    </recommendedName>
</protein>
<evidence type="ECO:0000256" key="5">
    <source>
        <dbReference type="RuleBase" id="RU367105"/>
    </source>
</evidence>
<keyword evidence="5" id="KW-0863">Zinc-finger</keyword>
<dbReference type="GO" id="GO:0016567">
    <property type="term" value="P:protein ubiquitination"/>
    <property type="evidence" value="ECO:0007669"/>
    <property type="project" value="UniProtKB-UniRule"/>
</dbReference>
<evidence type="ECO:0000256" key="2">
    <source>
        <dbReference type="ARBA" id="ARBA00004906"/>
    </source>
</evidence>
<feature type="domain" description="Deltex C-terminal" evidence="6">
    <location>
        <begin position="1"/>
        <end position="37"/>
    </location>
</feature>
<dbReference type="AlphaFoldDB" id="A0A0B7BJK0"/>
<dbReference type="EMBL" id="HACG01045596">
    <property type="protein sequence ID" value="CEK92461.1"/>
    <property type="molecule type" value="Transcribed_RNA"/>
</dbReference>
<dbReference type="GO" id="GO:0008270">
    <property type="term" value="F:zinc ion binding"/>
    <property type="evidence" value="ECO:0007669"/>
    <property type="project" value="UniProtKB-KW"/>
</dbReference>